<sequence>MARHRTAIAIGTAAFIVLAGTGVGNAYWSTQASTAGSVNAGAIGIATSGFPALTTNYTASALAISAPVTVTNTGTVWAPFSLTLGVTSATALATGAIVRTWPVAAATACTATSIAPSSATTSSWVNFPALTGTLEPGASATYCVRSSVSALQQSTIAGTNLSAALAVTSAVGSWVASATSSAAQAVLDSTSPSTPGAPVASATTATGTSLAWPASTDNVAVTGYDVYRDGLLRATVAGTAFTDSGLTAATTYRYTIVARDAAGNVSAVSTGTNVVTSSAPGVLDPALWYSVSTASGVCIESGPKPTNGGHLGVATCGGSDKNEWKVVAVGGYYTVVSRRAPTLVWDITDASLAANATARLSTSNGATSQQWQVSQNSSGTYQFVNRNSGLCLSVPTSGSLRQQACGSANSLLFTITMVG</sequence>
<dbReference type="InterPro" id="IPR000772">
    <property type="entry name" value="Ricin_B_lectin"/>
</dbReference>
<protein>
    <recommendedName>
        <fullName evidence="3">Fibronectin type-III domain-containing protein</fullName>
    </recommendedName>
</protein>
<proteinExistence type="predicted"/>
<dbReference type="CDD" id="cd00161">
    <property type="entry name" value="beta-trefoil_Ricin-like"/>
    <property type="match status" value="1"/>
</dbReference>
<keyword evidence="5" id="KW-1185">Reference proteome</keyword>
<dbReference type="SMART" id="SM00458">
    <property type="entry name" value="RICIN"/>
    <property type="match status" value="1"/>
</dbReference>
<dbReference type="InterPro" id="IPR036116">
    <property type="entry name" value="FN3_sf"/>
</dbReference>
<evidence type="ECO:0000256" key="1">
    <source>
        <dbReference type="ARBA" id="ARBA00023295"/>
    </source>
</evidence>
<name>A0A7L5ANB5_9MICO</name>
<dbReference type="Pfam" id="PF14200">
    <property type="entry name" value="RicinB_lectin_2"/>
    <property type="match status" value="1"/>
</dbReference>
<dbReference type="Gene3D" id="2.60.40.10">
    <property type="entry name" value="Immunoglobulins"/>
    <property type="match status" value="1"/>
</dbReference>
<dbReference type="Gene3D" id="2.80.10.50">
    <property type="match status" value="1"/>
</dbReference>
<gene>
    <name evidence="4" type="ORF">BHD05_14270</name>
</gene>
<dbReference type="InterPro" id="IPR035992">
    <property type="entry name" value="Ricin_B-like_lectins"/>
</dbReference>
<keyword evidence="1" id="KW-0326">Glycosidase</keyword>
<keyword evidence="1" id="KW-0378">Hydrolase</keyword>
<dbReference type="KEGG" id="mant:BHD05_14270"/>
<dbReference type="PROSITE" id="PS50231">
    <property type="entry name" value="RICIN_B_LECTIN"/>
    <property type="match status" value="1"/>
</dbReference>
<dbReference type="GO" id="GO:0000272">
    <property type="term" value="P:polysaccharide catabolic process"/>
    <property type="evidence" value="ECO:0007669"/>
    <property type="project" value="UniProtKB-KW"/>
</dbReference>
<dbReference type="SUPFAM" id="SSF49265">
    <property type="entry name" value="Fibronectin type III"/>
    <property type="match status" value="1"/>
</dbReference>
<dbReference type="RefSeq" id="WP_161887034.1">
    <property type="nucleotide sequence ID" value="NZ_CP017146.1"/>
</dbReference>
<keyword evidence="2" id="KW-0119">Carbohydrate metabolism</keyword>
<feature type="domain" description="Fibronectin type-III" evidence="3">
    <location>
        <begin position="194"/>
        <end position="279"/>
    </location>
</feature>
<reference evidence="4 5" key="1">
    <citation type="submission" date="2016-09" db="EMBL/GenBank/DDBJ databases">
        <title>Complete genome sequence of microbes from the polar regions.</title>
        <authorList>
            <person name="Liao L."/>
            <person name="Chen B."/>
        </authorList>
    </citation>
    <scope>NUCLEOTIDE SEQUENCE [LARGE SCALE GENOMIC DNA]</scope>
    <source>
        <strain evidence="4 5">ZS314</strain>
    </source>
</reference>
<accession>A0A7L5ANB5</accession>
<dbReference type="SUPFAM" id="SSF50370">
    <property type="entry name" value="Ricin B-like lectins"/>
    <property type="match status" value="1"/>
</dbReference>
<dbReference type="OrthoDB" id="5100464at2"/>
<organism evidence="4 5">
    <name type="scientific">Marisediminicola antarctica</name>
    <dbReference type="NCBI Taxonomy" id="674079"/>
    <lineage>
        <taxon>Bacteria</taxon>
        <taxon>Bacillati</taxon>
        <taxon>Actinomycetota</taxon>
        <taxon>Actinomycetes</taxon>
        <taxon>Micrococcales</taxon>
        <taxon>Microbacteriaceae</taxon>
        <taxon>Marisediminicola</taxon>
    </lineage>
</organism>
<dbReference type="CDD" id="cd00063">
    <property type="entry name" value="FN3"/>
    <property type="match status" value="1"/>
</dbReference>
<dbReference type="SMART" id="SM00060">
    <property type="entry name" value="FN3"/>
    <property type="match status" value="1"/>
</dbReference>
<dbReference type="InterPro" id="IPR013783">
    <property type="entry name" value="Ig-like_fold"/>
</dbReference>
<dbReference type="AlphaFoldDB" id="A0A7L5ANB5"/>
<dbReference type="PROSITE" id="PS50853">
    <property type="entry name" value="FN3"/>
    <property type="match status" value="1"/>
</dbReference>
<dbReference type="InterPro" id="IPR003961">
    <property type="entry name" value="FN3_dom"/>
</dbReference>
<keyword evidence="2" id="KW-0624">Polysaccharide degradation</keyword>
<dbReference type="Proteomes" id="UP000464507">
    <property type="component" value="Chromosome"/>
</dbReference>
<evidence type="ECO:0000259" key="3">
    <source>
        <dbReference type="PROSITE" id="PS50853"/>
    </source>
</evidence>
<dbReference type="EMBL" id="CP017146">
    <property type="protein sequence ID" value="QHO70641.1"/>
    <property type="molecule type" value="Genomic_DNA"/>
</dbReference>
<evidence type="ECO:0000313" key="4">
    <source>
        <dbReference type="EMBL" id="QHO70641.1"/>
    </source>
</evidence>
<evidence type="ECO:0000313" key="5">
    <source>
        <dbReference type="Proteomes" id="UP000464507"/>
    </source>
</evidence>
<dbReference type="GO" id="GO:0016798">
    <property type="term" value="F:hydrolase activity, acting on glycosyl bonds"/>
    <property type="evidence" value="ECO:0007669"/>
    <property type="project" value="UniProtKB-KW"/>
</dbReference>
<evidence type="ECO:0000256" key="2">
    <source>
        <dbReference type="ARBA" id="ARBA00023326"/>
    </source>
</evidence>